<organism evidence="2 3">
    <name type="scientific">Macrostomum lignano</name>
    <dbReference type="NCBI Taxonomy" id="282301"/>
    <lineage>
        <taxon>Eukaryota</taxon>
        <taxon>Metazoa</taxon>
        <taxon>Spiralia</taxon>
        <taxon>Lophotrochozoa</taxon>
        <taxon>Platyhelminthes</taxon>
        <taxon>Rhabditophora</taxon>
        <taxon>Macrostomorpha</taxon>
        <taxon>Macrostomida</taxon>
        <taxon>Macrostomidae</taxon>
        <taxon>Macrostomum</taxon>
    </lineage>
</organism>
<feature type="region of interest" description="Disordered" evidence="1">
    <location>
        <begin position="156"/>
        <end position="220"/>
    </location>
</feature>
<evidence type="ECO:0000313" key="2">
    <source>
        <dbReference type="Proteomes" id="UP000095280"/>
    </source>
</evidence>
<evidence type="ECO:0000256" key="1">
    <source>
        <dbReference type="SAM" id="MobiDB-lite"/>
    </source>
</evidence>
<proteinExistence type="predicted"/>
<name>A0A1I8I2V0_9PLAT</name>
<feature type="compositionally biased region" description="Low complexity" evidence="1">
    <location>
        <begin position="37"/>
        <end position="55"/>
    </location>
</feature>
<feature type="compositionally biased region" description="Gly residues" evidence="1">
    <location>
        <begin position="181"/>
        <end position="191"/>
    </location>
</feature>
<evidence type="ECO:0000313" key="3">
    <source>
        <dbReference type="WBParaSite" id="maker-uti_cns_0009662-snap-gene-0.4-mRNA-1"/>
    </source>
</evidence>
<accession>A0A1I8I2V0</accession>
<dbReference type="WBParaSite" id="maker-uti_cns_0009662-snap-gene-0.4-mRNA-1">
    <property type="protein sequence ID" value="maker-uti_cns_0009662-snap-gene-0.4-mRNA-1"/>
    <property type="gene ID" value="maker-uti_cns_0009662-snap-gene-0.4"/>
</dbReference>
<sequence>MRAFLQRHPALFRLHDDMASAVGSVGPAGLDTDHRLNQSNPEVPSSVPPQSNSPPGAGSADSGELTNGFDRLSMSSCSSSTLSASVMMEVARESEAVRFFQSRLGRRREDRWVPIKSLAGRPPQPGPGRTKHRHVFEIQGELVGLRDTFAAVTTRQQEKQSQQQQQSLSSSSVCCRNPVGAQGGGGGGFLGGSMDDTFANSLPGTPAESNYNDEAFDDTG</sequence>
<reference evidence="3" key="1">
    <citation type="submission" date="2016-11" db="UniProtKB">
        <authorList>
            <consortium name="WormBaseParasite"/>
        </authorList>
    </citation>
    <scope>IDENTIFICATION</scope>
</reference>
<dbReference type="AlphaFoldDB" id="A0A1I8I2V0"/>
<protein>
    <submittedName>
        <fullName evidence="3">DUF4817 domain-containing protein</fullName>
    </submittedName>
</protein>
<feature type="compositionally biased region" description="Polar residues" evidence="1">
    <location>
        <begin position="198"/>
        <end position="212"/>
    </location>
</feature>
<keyword evidence="2" id="KW-1185">Reference proteome</keyword>
<dbReference type="Proteomes" id="UP000095280">
    <property type="component" value="Unplaced"/>
</dbReference>
<feature type="compositionally biased region" description="Low complexity" evidence="1">
    <location>
        <begin position="159"/>
        <end position="172"/>
    </location>
</feature>
<feature type="region of interest" description="Disordered" evidence="1">
    <location>
        <begin position="24"/>
        <end position="72"/>
    </location>
</feature>